<evidence type="ECO:0000313" key="1">
    <source>
        <dbReference type="EMBL" id="UYZ11367.1"/>
    </source>
</evidence>
<dbReference type="Pfam" id="PF04657">
    <property type="entry name" value="DMT_YdcZ"/>
    <property type="match status" value="1"/>
</dbReference>
<organism evidence="1 2">
    <name type="scientific">Agrobacterium salinitolerans</name>
    <dbReference type="NCBI Taxonomy" id="1183413"/>
    <lineage>
        <taxon>Bacteria</taxon>
        <taxon>Pseudomonadati</taxon>
        <taxon>Pseudomonadota</taxon>
        <taxon>Alphaproteobacteria</taxon>
        <taxon>Hyphomicrobiales</taxon>
        <taxon>Rhizobiaceae</taxon>
        <taxon>Rhizobium/Agrobacterium group</taxon>
        <taxon>Agrobacterium</taxon>
    </lineage>
</organism>
<evidence type="ECO:0000313" key="2">
    <source>
        <dbReference type="Proteomes" id="UP000298735"/>
    </source>
</evidence>
<geneLocation type="plasmid" evidence="1 2">
    <name>pTiCFBP5507</name>
</geneLocation>
<name>A0A4Z1QR23_9HYPH</name>
<proteinExistence type="predicted"/>
<dbReference type="RefSeq" id="WP_085946470.1">
    <property type="nucleotide sequence ID" value="NZ_CP109972.1"/>
</dbReference>
<sequence>MAAFERWIDFEPIVSCLARIAHATVTVTAVIVRVALRRNNPAGNGVSPAPLWAYLGEVSGALMVILASTSVDSPIGLSGTRALGLAGQVVFILVADICGLFGLPRSLTDARDLIVLGLILAGSPR</sequence>
<gene>
    <name evidence="1" type="ORF">CFBP5507_26735</name>
</gene>
<dbReference type="EMBL" id="CP109972">
    <property type="protein sequence ID" value="UYZ11367.1"/>
    <property type="molecule type" value="Genomic_DNA"/>
</dbReference>
<accession>A0A4Z1QR23</accession>
<keyword evidence="1" id="KW-0614">Plasmid</keyword>
<reference evidence="1" key="1">
    <citation type="submission" date="2022-10" db="EMBL/GenBank/DDBJ databases">
        <title>Complete genome sequence of Agrobacterium salinitolerans CFBP5507.</title>
        <authorList>
            <person name="Tchabashvili S."/>
            <person name="Yen H.-C."/>
            <person name="Haryono M."/>
            <person name="Lin Y.-C."/>
            <person name="Lai E.-M."/>
            <person name="Kuo C.-H."/>
        </authorList>
    </citation>
    <scope>NUCLEOTIDE SEQUENCE</scope>
    <source>
        <strain evidence="1">CFBP5507</strain>
        <plasmid evidence="1">pTiCFBP5507</plasmid>
    </source>
</reference>
<dbReference type="Proteomes" id="UP000298735">
    <property type="component" value="Plasmid pTiCFBP5507"/>
</dbReference>
<dbReference type="KEGG" id="asal:CFBP5507_26735"/>
<dbReference type="AlphaFoldDB" id="A0A4Z1QR23"/>
<dbReference type="OrthoDB" id="4244824at2"/>
<dbReference type="InterPro" id="IPR006750">
    <property type="entry name" value="YdcZ"/>
</dbReference>
<protein>
    <submittedName>
        <fullName evidence="1">DMT family transporter</fullName>
    </submittedName>
</protein>